<evidence type="ECO:0000259" key="7">
    <source>
        <dbReference type="PROSITE" id="PS51310"/>
    </source>
</evidence>
<comment type="caution">
    <text evidence="9">The sequence shown here is derived from an EMBL/GenBank/DDBJ whole genome shotgun (WGS) entry which is preliminary data.</text>
</comment>
<dbReference type="InterPro" id="IPR017898">
    <property type="entry name" value="VPS28_N"/>
</dbReference>
<dbReference type="SUPFAM" id="SSF140111">
    <property type="entry name" value="Endosomal sorting complex assembly domain"/>
    <property type="match status" value="1"/>
</dbReference>
<dbReference type="InterPro" id="IPR017899">
    <property type="entry name" value="VPS28_C"/>
</dbReference>
<comment type="similarity">
    <text evidence="5 6">Belongs to the VPS28 family.</text>
</comment>
<accession>A0A267E330</accession>
<evidence type="ECO:0000256" key="4">
    <source>
        <dbReference type="ARBA" id="ARBA00022927"/>
    </source>
</evidence>
<dbReference type="GO" id="GO:0043328">
    <property type="term" value="P:protein transport to vacuole involved in ubiquitin-dependent protein catabolic process via the multivesicular body sorting pathway"/>
    <property type="evidence" value="ECO:0007669"/>
    <property type="project" value="TreeGrafter"/>
</dbReference>
<dbReference type="GO" id="GO:0000813">
    <property type="term" value="C:ESCRT I complex"/>
    <property type="evidence" value="ECO:0007669"/>
    <property type="project" value="UniProtKB-UniRule"/>
</dbReference>
<sequence length="208" mass="24222">MIRQELYEEVKLYRNTREREKYDNLAELYAVLNTLQNLEKMYIKDCIPAKEYTAACSKLIVQYKAAFRQVQCDEYPDLETFVARYRMNCPAAISRIKEDRPITIKDDKGNTSRCIADIVALYITIMDNLRLNMLSKDQLDPNLRELMETMNRMSMLPTDFEGKAKVKEWLDVLAGLGASDELDEAQARQMVFDMESGYNAFNRILHSS</sequence>
<dbReference type="PANTHER" id="PTHR12937">
    <property type="entry name" value="VACUOLAR PROTEIN SORTING 28, ISOFORM 2 VPS28"/>
    <property type="match status" value="1"/>
</dbReference>
<keyword evidence="3 5" id="KW-0967">Endosome</keyword>
<dbReference type="PANTHER" id="PTHR12937:SF0">
    <property type="entry name" value="VACUOLAR PROTEIN SORTING-ASSOCIATED PROTEIN 28 HOMOLOG"/>
    <property type="match status" value="1"/>
</dbReference>
<dbReference type="Pfam" id="PF03997">
    <property type="entry name" value="VPS28"/>
    <property type="match status" value="1"/>
</dbReference>
<dbReference type="PROSITE" id="PS51313">
    <property type="entry name" value="VPS28_N"/>
    <property type="match status" value="1"/>
</dbReference>
<dbReference type="FunFam" id="1.20.1440.200:FF:000001">
    <property type="entry name" value="Vacuolar protein sorting-associated protein 28 homolog"/>
    <property type="match status" value="1"/>
</dbReference>
<dbReference type="EMBL" id="NIVC01002682">
    <property type="protein sequence ID" value="PAA55963.1"/>
    <property type="molecule type" value="Genomic_DNA"/>
</dbReference>
<evidence type="ECO:0000259" key="8">
    <source>
        <dbReference type="PROSITE" id="PS51313"/>
    </source>
</evidence>
<dbReference type="InterPro" id="IPR037206">
    <property type="entry name" value="VPS28_C_sf"/>
</dbReference>
<evidence type="ECO:0000256" key="6">
    <source>
        <dbReference type="PROSITE-ProRule" id="PRU00642"/>
    </source>
</evidence>
<dbReference type="AlphaFoldDB" id="A0A267E330"/>
<keyword evidence="2 5" id="KW-0813">Transport</keyword>
<evidence type="ECO:0000313" key="9">
    <source>
        <dbReference type="EMBL" id="PAA55963.1"/>
    </source>
</evidence>
<dbReference type="Gene3D" id="1.20.120.1130">
    <property type="match status" value="1"/>
</dbReference>
<keyword evidence="4 5" id="KW-0653">Protein transport</keyword>
<dbReference type="InterPro" id="IPR037202">
    <property type="entry name" value="ESCRT_assembly_dom"/>
</dbReference>
<comment type="function">
    <text evidence="5">Component of the ESCRT-I complex (endosomal sorting complex required for transport I), a regulator of vesicular trafficking process.</text>
</comment>
<organism evidence="9 10">
    <name type="scientific">Macrostomum lignano</name>
    <dbReference type="NCBI Taxonomy" id="282301"/>
    <lineage>
        <taxon>Eukaryota</taxon>
        <taxon>Metazoa</taxon>
        <taxon>Spiralia</taxon>
        <taxon>Lophotrochozoa</taxon>
        <taxon>Platyhelminthes</taxon>
        <taxon>Rhabditophora</taxon>
        <taxon>Macrostomorpha</taxon>
        <taxon>Macrostomida</taxon>
        <taxon>Macrostomidae</taxon>
        <taxon>Macrostomum</taxon>
    </lineage>
</organism>
<proteinExistence type="inferred from homology"/>
<dbReference type="InterPro" id="IPR007143">
    <property type="entry name" value="Vps28"/>
</dbReference>
<dbReference type="PIRSF" id="PIRSF017535">
    <property type="entry name" value="VPS28"/>
    <property type="match status" value="1"/>
</dbReference>
<protein>
    <recommendedName>
        <fullName evidence="5">Vacuolar protein sorting-associated protein 28 homolog</fullName>
    </recommendedName>
</protein>
<dbReference type="STRING" id="282301.A0A267E330"/>
<evidence type="ECO:0000256" key="5">
    <source>
        <dbReference type="PIRNR" id="PIRNR017535"/>
    </source>
</evidence>
<evidence type="ECO:0000256" key="2">
    <source>
        <dbReference type="ARBA" id="ARBA00022448"/>
    </source>
</evidence>
<reference evidence="9 10" key="1">
    <citation type="submission" date="2017-06" db="EMBL/GenBank/DDBJ databases">
        <title>A platform for efficient transgenesis in Macrostomum lignano, a flatworm model organism for stem cell research.</title>
        <authorList>
            <person name="Berezikov E."/>
        </authorList>
    </citation>
    <scope>NUCLEOTIDE SEQUENCE [LARGE SCALE GENOMIC DNA]</scope>
    <source>
        <strain evidence="9">DV1</strain>
        <tissue evidence="9">Whole organism</tissue>
    </source>
</reference>
<keyword evidence="10" id="KW-1185">Reference proteome</keyword>
<evidence type="ECO:0000256" key="1">
    <source>
        <dbReference type="ARBA" id="ARBA00004177"/>
    </source>
</evidence>
<dbReference type="Gene3D" id="1.20.1440.200">
    <property type="match status" value="1"/>
</dbReference>
<name>A0A267E330_9PLAT</name>
<dbReference type="PROSITE" id="PS51310">
    <property type="entry name" value="VPS28_C"/>
    <property type="match status" value="1"/>
</dbReference>
<dbReference type="OrthoDB" id="2671at2759"/>
<dbReference type="Proteomes" id="UP000215902">
    <property type="component" value="Unassembled WGS sequence"/>
</dbReference>
<dbReference type="FunFam" id="1.20.120.1130:FF:000001">
    <property type="entry name" value="Vacuolar protein sorting-associated protein 28 homolog"/>
    <property type="match status" value="1"/>
</dbReference>
<dbReference type="SUPFAM" id="SSF140427">
    <property type="entry name" value="VPS28 C-terminal domain-like"/>
    <property type="match status" value="1"/>
</dbReference>
<dbReference type="InterPro" id="IPR038358">
    <property type="entry name" value="VPS28_N_sf"/>
</dbReference>
<feature type="domain" description="VPS28 C-terminal" evidence="7">
    <location>
        <begin position="110"/>
        <end position="206"/>
    </location>
</feature>
<evidence type="ECO:0000256" key="3">
    <source>
        <dbReference type="ARBA" id="ARBA00022753"/>
    </source>
</evidence>
<comment type="subcellular location">
    <subcellularLocation>
        <location evidence="1">Endosome</location>
    </subcellularLocation>
</comment>
<dbReference type="GO" id="GO:0044877">
    <property type="term" value="F:protein-containing complex binding"/>
    <property type="evidence" value="ECO:0007669"/>
    <property type="project" value="TreeGrafter"/>
</dbReference>
<feature type="domain" description="VPS28 N-terminal" evidence="8">
    <location>
        <begin position="1"/>
        <end position="106"/>
    </location>
</feature>
<evidence type="ECO:0000313" key="10">
    <source>
        <dbReference type="Proteomes" id="UP000215902"/>
    </source>
</evidence>
<gene>
    <name evidence="9" type="ORF">BOX15_Mlig002830g2</name>
</gene>